<dbReference type="EMBL" id="MKIN01000022">
    <property type="protein sequence ID" value="OLP49824.1"/>
    <property type="molecule type" value="Genomic_DNA"/>
</dbReference>
<reference evidence="3 4" key="1">
    <citation type="submission" date="2016-09" db="EMBL/GenBank/DDBJ databases">
        <title>Rhizobium oryziradicis sp. nov., isolated from the root of rice.</title>
        <authorList>
            <person name="Zhao J."/>
            <person name="Zhang X."/>
        </authorList>
    </citation>
    <scope>NUCLEOTIDE SEQUENCE [LARGE SCALE GENOMIC DNA]</scope>
    <source>
        <strain evidence="3 4">14971</strain>
    </source>
</reference>
<sequence>MNRFLARTLSTLNILVALVIIAVTTASGASGNGHYYYYDGQISVPGAIFGAIAGIFIAAIVCGTIAFLTLIERHLSVLAEATKRSGGS</sequence>
<evidence type="ECO:0000313" key="3">
    <source>
        <dbReference type="EMBL" id="OLP49824.1"/>
    </source>
</evidence>
<proteinExistence type="predicted"/>
<name>A0A1Q9A5H9_9HYPH</name>
<feature type="transmembrane region" description="Helical" evidence="1">
    <location>
        <begin position="44"/>
        <end position="71"/>
    </location>
</feature>
<dbReference type="AlphaFoldDB" id="A0A1Q9A5H9"/>
<accession>A0A1Q9A5H9</accession>
<dbReference type="Proteomes" id="UP000544107">
    <property type="component" value="Unassembled WGS sequence"/>
</dbReference>
<comment type="caution">
    <text evidence="3">The sequence shown here is derived from an EMBL/GenBank/DDBJ whole genome shotgun (WGS) entry which is preliminary data.</text>
</comment>
<evidence type="ECO:0000256" key="1">
    <source>
        <dbReference type="SAM" id="Phobius"/>
    </source>
</evidence>
<dbReference type="RefSeq" id="WP_075615611.1">
    <property type="nucleotide sequence ID" value="NZ_JACIED010000001.1"/>
</dbReference>
<protein>
    <submittedName>
        <fullName evidence="2">Putative membrane protein</fullName>
    </submittedName>
</protein>
<evidence type="ECO:0000313" key="2">
    <source>
        <dbReference type="EMBL" id="MBB4006095.1"/>
    </source>
</evidence>
<dbReference type="STRING" id="887144.BJF91_18555"/>
<dbReference type="EMBL" id="JACIED010000001">
    <property type="protein sequence ID" value="MBB4006095.1"/>
    <property type="molecule type" value="Genomic_DNA"/>
</dbReference>
<organism evidence="3 4">
    <name type="scientific">Allorhizobium taibaishanense</name>
    <dbReference type="NCBI Taxonomy" id="887144"/>
    <lineage>
        <taxon>Bacteria</taxon>
        <taxon>Pseudomonadati</taxon>
        <taxon>Pseudomonadota</taxon>
        <taxon>Alphaproteobacteria</taxon>
        <taxon>Hyphomicrobiales</taxon>
        <taxon>Rhizobiaceae</taxon>
        <taxon>Rhizobium/Agrobacterium group</taxon>
        <taxon>Allorhizobium</taxon>
    </lineage>
</organism>
<keyword evidence="1" id="KW-0472">Membrane</keyword>
<keyword evidence="1" id="KW-0812">Transmembrane</keyword>
<reference evidence="2 5" key="2">
    <citation type="submission" date="2020-08" db="EMBL/GenBank/DDBJ databases">
        <title>Genomic Encyclopedia of Type Strains, Phase IV (KMG-IV): sequencing the most valuable type-strain genomes for metagenomic binning, comparative biology and taxonomic classification.</title>
        <authorList>
            <person name="Goeker M."/>
        </authorList>
    </citation>
    <scope>NUCLEOTIDE SEQUENCE [LARGE SCALE GENOMIC DNA]</scope>
    <source>
        <strain evidence="2 5">DSM 100021</strain>
    </source>
</reference>
<evidence type="ECO:0000313" key="5">
    <source>
        <dbReference type="Proteomes" id="UP000544107"/>
    </source>
</evidence>
<dbReference type="OrthoDB" id="8404190at2"/>
<gene>
    <name evidence="3" type="ORF">BJF91_18555</name>
    <name evidence="2" type="ORF">GGQ71_000331</name>
</gene>
<keyword evidence="1" id="KW-1133">Transmembrane helix</keyword>
<dbReference type="Proteomes" id="UP000185598">
    <property type="component" value="Unassembled WGS sequence"/>
</dbReference>
<keyword evidence="4" id="KW-1185">Reference proteome</keyword>
<evidence type="ECO:0000313" key="4">
    <source>
        <dbReference type="Proteomes" id="UP000185598"/>
    </source>
</evidence>